<dbReference type="FunFam" id="3.80.10.10:FF:001014">
    <property type="entry name" value="EIN3-binding F-box protein 1"/>
    <property type="match status" value="1"/>
</dbReference>
<reference evidence="2" key="1">
    <citation type="submission" date="2021-01" db="EMBL/GenBank/DDBJ databases">
        <authorList>
            <person name="Lovell J.T."/>
            <person name="Bentley N."/>
            <person name="Bhattarai G."/>
            <person name="Jenkins J.W."/>
            <person name="Sreedasyam A."/>
            <person name="Alarcon Y."/>
            <person name="Bock C."/>
            <person name="Boston L."/>
            <person name="Carlson J."/>
            <person name="Cervantes K."/>
            <person name="Clermont K."/>
            <person name="Krom N."/>
            <person name="Kubenka K."/>
            <person name="Mamidi S."/>
            <person name="Mattison C."/>
            <person name="Monteros M."/>
            <person name="Pisani C."/>
            <person name="Plott C."/>
            <person name="Rajasekar S."/>
            <person name="Rhein H.S."/>
            <person name="Rohla C."/>
            <person name="Song M."/>
            <person name="Hilaire R.S."/>
            <person name="Shu S."/>
            <person name="Wells L."/>
            <person name="Wang X."/>
            <person name="Webber J."/>
            <person name="Heerema R.J."/>
            <person name="Klein P."/>
            <person name="Conner P."/>
            <person name="Grauke L."/>
            <person name="Grimwood J."/>
            <person name="Schmutz J."/>
            <person name="Randall J.J."/>
        </authorList>
    </citation>
    <scope>NUCLEOTIDE SEQUENCE</scope>
    <source>
        <tissue evidence="2">Leaf</tissue>
    </source>
</reference>
<dbReference type="SMART" id="SM00256">
    <property type="entry name" value="FBOX"/>
    <property type="match status" value="1"/>
</dbReference>
<evidence type="ECO:0000313" key="2">
    <source>
        <dbReference type="EMBL" id="KAG6718792.1"/>
    </source>
</evidence>
<evidence type="ECO:0000313" key="3">
    <source>
        <dbReference type="Proteomes" id="UP000811246"/>
    </source>
</evidence>
<dbReference type="FunFam" id="1.20.1280.50:FF:000084">
    <property type="entry name" value="EIN3-binding F-box protein 1"/>
    <property type="match status" value="1"/>
</dbReference>
<dbReference type="FunFam" id="3.80.10.10:FF:000214">
    <property type="entry name" value="EIN3-binding F-box protein 1"/>
    <property type="match status" value="1"/>
</dbReference>
<dbReference type="InterPro" id="IPR057207">
    <property type="entry name" value="FBXL15_LRR"/>
</dbReference>
<dbReference type="Pfam" id="PF25372">
    <property type="entry name" value="DUF7885"/>
    <property type="match status" value="2"/>
</dbReference>
<dbReference type="InterPro" id="IPR001810">
    <property type="entry name" value="F-box_dom"/>
</dbReference>
<sequence>MSWGSFSIGSHVDMYCPPSKRARIDTLFNFGGNGFEQDEKPSIEVLPEECLFEIFRRLPEGKERSSCACVSKRWLMLLSNIRKAENCKEVSASNDVDMVTSDEDQDLESDGYLSRCLDGKKATDIRLAAIAVGTRARGGLGKLSIRGNNSPRGVTDLGLSAVAHGCPSLKVLSLWNTFSVGDDGLSEIAKGCHLLEKLDLCHCPSISNKGLIAIAENCPNLIALNIESCSNIGNEGLQAIGRSCTKLQIVSVKDCPLVRDHGISSLLSSALVLSKVKLQSLNITDFSLAVIGHYGQAITNLVLGGLQNVSEKGFWVMGIAQGLQKLASLSVTSCRGVTDVSLEAIGKGCINLKQMDVPMGFPVPSPCTSLRSLSIRNCPGFGSASLAMVGKLCPGIQHVDLTGLHGITDSGLLPLLESCDAGLVKVILSSCLNLTDEVILALTRLHGGTLELLNLDGCRKITDASLVAIADNCLLLNDLDVSKCAITDCGIEVLSCAEQLNLQVLSLSGCSEVSNKSMPFLEKLGKTLMGLNLQHCNSISSGTVELLVESLWRCDILS</sequence>
<dbReference type="GO" id="GO:0031146">
    <property type="term" value="P:SCF-dependent proteasomal ubiquitin-dependent protein catabolic process"/>
    <property type="evidence" value="ECO:0007669"/>
    <property type="project" value="TreeGrafter"/>
</dbReference>
<comment type="caution">
    <text evidence="2">The sequence shown here is derived from an EMBL/GenBank/DDBJ whole genome shotgun (WGS) entry which is preliminary data.</text>
</comment>
<feature type="domain" description="F-box" evidence="1">
    <location>
        <begin position="46"/>
        <end position="87"/>
    </location>
</feature>
<organism evidence="2 3">
    <name type="scientific">Carya illinoinensis</name>
    <name type="common">Pecan</name>
    <dbReference type="NCBI Taxonomy" id="32201"/>
    <lineage>
        <taxon>Eukaryota</taxon>
        <taxon>Viridiplantae</taxon>
        <taxon>Streptophyta</taxon>
        <taxon>Embryophyta</taxon>
        <taxon>Tracheophyta</taxon>
        <taxon>Spermatophyta</taxon>
        <taxon>Magnoliopsida</taxon>
        <taxon>eudicotyledons</taxon>
        <taxon>Gunneridae</taxon>
        <taxon>Pentapetalae</taxon>
        <taxon>rosids</taxon>
        <taxon>fabids</taxon>
        <taxon>Fagales</taxon>
        <taxon>Juglandaceae</taxon>
        <taxon>Carya</taxon>
    </lineage>
</organism>
<dbReference type="GO" id="GO:0019005">
    <property type="term" value="C:SCF ubiquitin ligase complex"/>
    <property type="evidence" value="ECO:0007669"/>
    <property type="project" value="TreeGrafter"/>
</dbReference>
<dbReference type="AlphaFoldDB" id="A0A922JWC9"/>
<name>A0A922JWC9_CARIL</name>
<dbReference type="PANTHER" id="PTHR13318:SF105">
    <property type="entry name" value="F-BOX_LRR-REPEAT PROTEIN 3"/>
    <property type="match status" value="1"/>
</dbReference>
<protein>
    <recommendedName>
        <fullName evidence="1">F-box domain-containing protein</fullName>
    </recommendedName>
</protein>
<dbReference type="CDD" id="cd22159">
    <property type="entry name" value="F-box_AtTIR1-like"/>
    <property type="match status" value="1"/>
</dbReference>
<dbReference type="EMBL" id="CM031828">
    <property type="protein sequence ID" value="KAG6718792.1"/>
    <property type="molecule type" value="Genomic_DNA"/>
</dbReference>
<accession>A0A922JWC9</accession>
<dbReference type="SMART" id="SM00367">
    <property type="entry name" value="LRR_CC"/>
    <property type="match status" value="12"/>
</dbReference>
<gene>
    <name evidence="2" type="ORF">I3842_04G171200</name>
</gene>
<dbReference type="InterPro" id="IPR006553">
    <property type="entry name" value="Leu-rich_rpt_Cys-con_subtyp"/>
</dbReference>
<dbReference type="Proteomes" id="UP000811246">
    <property type="component" value="Chromosome 4"/>
</dbReference>
<dbReference type="PANTHER" id="PTHR13318">
    <property type="entry name" value="PARTNER OF PAIRED, ISOFORM B-RELATED"/>
    <property type="match status" value="1"/>
</dbReference>
<evidence type="ECO:0000259" key="1">
    <source>
        <dbReference type="SMART" id="SM00256"/>
    </source>
</evidence>
<dbReference type="Pfam" id="PF12937">
    <property type="entry name" value="F-box-like"/>
    <property type="match status" value="1"/>
</dbReference>
<proteinExistence type="predicted"/>